<dbReference type="GO" id="GO:0006412">
    <property type="term" value="P:translation"/>
    <property type="evidence" value="ECO:0007669"/>
    <property type="project" value="UniProtKB-UniRule"/>
</dbReference>
<dbReference type="Pfam" id="PF00861">
    <property type="entry name" value="Ribosomal_L18p"/>
    <property type="match status" value="1"/>
</dbReference>
<accession>A0A2R4XLI1</accession>
<dbReference type="KEGG" id="boz:DBV39_14085"/>
<evidence type="ECO:0000256" key="3">
    <source>
        <dbReference type="ARBA" id="ARBA00022884"/>
    </source>
</evidence>
<dbReference type="GO" id="GO:0008097">
    <property type="term" value="F:5S rRNA binding"/>
    <property type="evidence" value="ECO:0007669"/>
    <property type="project" value="TreeGrafter"/>
</dbReference>
<keyword evidence="3 7" id="KW-0694">RNA-binding</keyword>
<comment type="similarity">
    <text evidence="1 7">Belongs to the universal ribosomal protein uL18 family.</text>
</comment>
<evidence type="ECO:0000256" key="7">
    <source>
        <dbReference type="HAMAP-Rule" id="MF_01337"/>
    </source>
</evidence>
<dbReference type="SUPFAM" id="SSF53137">
    <property type="entry name" value="Translational machinery components"/>
    <property type="match status" value="1"/>
</dbReference>
<evidence type="ECO:0000256" key="5">
    <source>
        <dbReference type="ARBA" id="ARBA00023274"/>
    </source>
</evidence>
<proteinExistence type="inferred from homology"/>
<evidence type="ECO:0000256" key="4">
    <source>
        <dbReference type="ARBA" id="ARBA00022980"/>
    </source>
</evidence>
<dbReference type="Gene3D" id="3.30.420.100">
    <property type="match status" value="1"/>
</dbReference>
<dbReference type="GO" id="GO:0003735">
    <property type="term" value="F:structural constituent of ribosome"/>
    <property type="evidence" value="ECO:0007669"/>
    <property type="project" value="InterPro"/>
</dbReference>
<dbReference type="Proteomes" id="UP000244571">
    <property type="component" value="Chromosome"/>
</dbReference>
<comment type="function">
    <text evidence="7">This is one of the proteins that bind and probably mediate the attachment of the 5S RNA into the large ribosomal subunit, where it forms part of the central protuberance.</text>
</comment>
<evidence type="ECO:0000256" key="6">
    <source>
        <dbReference type="ARBA" id="ARBA00035197"/>
    </source>
</evidence>
<keyword evidence="2 7" id="KW-0699">rRNA-binding</keyword>
<dbReference type="PANTHER" id="PTHR12899:SF3">
    <property type="entry name" value="LARGE RIBOSOMAL SUBUNIT PROTEIN UL18M"/>
    <property type="match status" value="1"/>
</dbReference>
<evidence type="ECO:0000313" key="9">
    <source>
        <dbReference type="Proteomes" id="UP000244571"/>
    </source>
</evidence>
<protein>
    <recommendedName>
        <fullName evidence="6 7">Large ribosomal subunit protein uL18</fullName>
    </recommendedName>
</protein>
<dbReference type="RefSeq" id="WP_108622072.1">
    <property type="nucleotide sequence ID" value="NZ_CP028901.1"/>
</dbReference>
<comment type="subunit">
    <text evidence="7">Part of the 50S ribosomal subunit; part of the 5S rRNA/L5/L18/L25 subcomplex. Contacts the 5S and 23S rRNAs.</text>
</comment>
<dbReference type="PANTHER" id="PTHR12899">
    <property type="entry name" value="39S RIBOSOMAL PROTEIN L18, MITOCHONDRIAL"/>
    <property type="match status" value="1"/>
</dbReference>
<dbReference type="OrthoDB" id="9810939at2"/>
<dbReference type="EMBL" id="CP028901">
    <property type="protein sequence ID" value="AWB34658.1"/>
    <property type="molecule type" value="Genomic_DNA"/>
</dbReference>
<dbReference type="AlphaFoldDB" id="A0A2R4XLI1"/>
<dbReference type="InterPro" id="IPR004389">
    <property type="entry name" value="Ribosomal_uL18_bac-type"/>
</dbReference>
<keyword evidence="9" id="KW-1185">Reference proteome</keyword>
<keyword evidence="4 7" id="KW-0689">Ribosomal protein</keyword>
<keyword evidence="5 7" id="KW-0687">Ribonucleoprotein</keyword>
<dbReference type="NCBIfam" id="TIGR00060">
    <property type="entry name" value="L18_bact"/>
    <property type="match status" value="1"/>
</dbReference>
<dbReference type="GO" id="GO:0022625">
    <property type="term" value="C:cytosolic large ribosomal subunit"/>
    <property type="evidence" value="ECO:0007669"/>
    <property type="project" value="TreeGrafter"/>
</dbReference>
<organism evidence="8 9">
    <name type="scientific">Orrella marina</name>
    <dbReference type="NCBI Taxonomy" id="2163011"/>
    <lineage>
        <taxon>Bacteria</taxon>
        <taxon>Pseudomonadati</taxon>
        <taxon>Pseudomonadota</taxon>
        <taxon>Betaproteobacteria</taxon>
        <taxon>Burkholderiales</taxon>
        <taxon>Alcaligenaceae</taxon>
        <taxon>Orrella</taxon>
    </lineage>
</organism>
<gene>
    <name evidence="7" type="primary">rplR</name>
    <name evidence="8" type="ORF">DBV39_14085</name>
</gene>
<name>A0A2R4XLI1_9BURK</name>
<evidence type="ECO:0000256" key="2">
    <source>
        <dbReference type="ARBA" id="ARBA00022730"/>
    </source>
</evidence>
<dbReference type="CDD" id="cd00432">
    <property type="entry name" value="Ribosomal_L18_L5e"/>
    <property type="match status" value="1"/>
</dbReference>
<evidence type="ECO:0000256" key="1">
    <source>
        <dbReference type="ARBA" id="ARBA00007116"/>
    </source>
</evidence>
<dbReference type="FunFam" id="3.30.420.100:FF:000001">
    <property type="entry name" value="50S ribosomal protein L18"/>
    <property type="match status" value="1"/>
</dbReference>
<dbReference type="HAMAP" id="MF_01337_B">
    <property type="entry name" value="Ribosomal_uL18_B"/>
    <property type="match status" value="1"/>
</dbReference>
<evidence type="ECO:0000313" key="8">
    <source>
        <dbReference type="EMBL" id="AWB34658.1"/>
    </source>
</evidence>
<dbReference type="InterPro" id="IPR005484">
    <property type="entry name" value="Ribosomal_uL18_bac/plant/anim"/>
</dbReference>
<sequence length="121" mass="13253">MDKKVSRLRRAIPTRRKIAELRVHRLTVFRSNQHIYASIIGPEGDRVLVSASTNEPEVRQQLAGQTGRGSNTSAAAIIGKRVAEKAKAAGIETVAFDRAGYRYHGRVKALADAAREAGLKF</sequence>
<reference evidence="8 9" key="1">
    <citation type="submission" date="2018-04" db="EMBL/GenBank/DDBJ databases">
        <title>Bordetella sp. HZ20 isolated from seawater.</title>
        <authorList>
            <person name="Sun C."/>
        </authorList>
    </citation>
    <scope>NUCLEOTIDE SEQUENCE [LARGE SCALE GENOMIC DNA]</scope>
    <source>
        <strain evidence="8 9">HZ20</strain>
    </source>
</reference>
<dbReference type="InterPro" id="IPR057268">
    <property type="entry name" value="Ribosomal_L18"/>
</dbReference>